<feature type="signal peptide" evidence="1">
    <location>
        <begin position="1"/>
        <end position="20"/>
    </location>
</feature>
<dbReference type="Proteomes" id="UP001107558">
    <property type="component" value="Chromosome 4"/>
</dbReference>
<reference evidence="2" key="1">
    <citation type="submission" date="2021-03" db="EMBL/GenBank/DDBJ databases">
        <title>Chromosome level genome of the anhydrobiotic midge Polypedilum vanderplanki.</title>
        <authorList>
            <person name="Yoshida Y."/>
            <person name="Kikawada T."/>
            <person name="Gusev O."/>
        </authorList>
    </citation>
    <scope>NUCLEOTIDE SEQUENCE</scope>
    <source>
        <strain evidence="2">NIAS01</strain>
        <tissue evidence="2">Whole body or cell culture</tissue>
    </source>
</reference>
<evidence type="ECO:0000313" key="3">
    <source>
        <dbReference type="Proteomes" id="UP001107558"/>
    </source>
</evidence>
<protein>
    <submittedName>
        <fullName evidence="2">Uncharacterized protein</fullName>
    </submittedName>
</protein>
<feature type="chain" id="PRO_5039929735" evidence="1">
    <location>
        <begin position="21"/>
        <end position="164"/>
    </location>
</feature>
<dbReference type="AlphaFoldDB" id="A0A9J6BBQ8"/>
<comment type="caution">
    <text evidence="2">The sequence shown here is derived from an EMBL/GenBank/DDBJ whole genome shotgun (WGS) entry which is preliminary data.</text>
</comment>
<organism evidence="2 3">
    <name type="scientific">Polypedilum vanderplanki</name>
    <name type="common">Sleeping chironomid midge</name>
    <dbReference type="NCBI Taxonomy" id="319348"/>
    <lineage>
        <taxon>Eukaryota</taxon>
        <taxon>Metazoa</taxon>
        <taxon>Ecdysozoa</taxon>
        <taxon>Arthropoda</taxon>
        <taxon>Hexapoda</taxon>
        <taxon>Insecta</taxon>
        <taxon>Pterygota</taxon>
        <taxon>Neoptera</taxon>
        <taxon>Endopterygota</taxon>
        <taxon>Diptera</taxon>
        <taxon>Nematocera</taxon>
        <taxon>Chironomoidea</taxon>
        <taxon>Chironomidae</taxon>
        <taxon>Chironominae</taxon>
        <taxon>Polypedilum</taxon>
        <taxon>Polypedilum</taxon>
    </lineage>
</organism>
<name>A0A9J6BBQ8_POLVA</name>
<sequence>MRVYFLIFIVLCTFALTINGDHRPMTTSKQPSCEPPTLPPKGKHWEKYPTCQFVCDNSIPDIIPFNKKWDQDKCEVVCVNKPDNIVGTWDENTCQVIPPPSTAVCVQNVICIQGDHWDINLCRCVPNESSSPQTTCDSAMRAREAAACAKKKGKFNAETCQCTV</sequence>
<evidence type="ECO:0000256" key="1">
    <source>
        <dbReference type="SAM" id="SignalP"/>
    </source>
</evidence>
<accession>A0A9J6BBQ8</accession>
<proteinExistence type="predicted"/>
<evidence type="ECO:0000313" key="2">
    <source>
        <dbReference type="EMBL" id="KAG5666979.1"/>
    </source>
</evidence>
<gene>
    <name evidence="2" type="ORF">PVAND_014982</name>
</gene>
<keyword evidence="3" id="KW-1185">Reference proteome</keyword>
<keyword evidence="1" id="KW-0732">Signal</keyword>
<dbReference type="EMBL" id="JADBJN010000004">
    <property type="protein sequence ID" value="KAG5666979.1"/>
    <property type="molecule type" value="Genomic_DNA"/>
</dbReference>